<evidence type="ECO:0000259" key="3">
    <source>
        <dbReference type="PROSITE" id="PS50110"/>
    </source>
</evidence>
<dbReference type="InterPro" id="IPR001789">
    <property type="entry name" value="Sig_transdc_resp-reg_receiver"/>
</dbReference>
<evidence type="ECO:0000256" key="1">
    <source>
        <dbReference type="ARBA" id="ARBA00022553"/>
    </source>
</evidence>
<dbReference type="Gene3D" id="3.40.50.2300">
    <property type="match status" value="1"/>
</dbReference>
<sequence>MSDSLGELEGEQDLLSWSRLEKEGERYNLRLGNANYPHMKLVFMIEQGDPVFYVDAHDSHFNLPPNVPGYEKLLALREGNKKLKVKIECAWKEQGLPIFGEQRKPIKPKDLCKGMYVLAIDDEDQILDMLSIIVKSMGAEFMRATSAEEARRLIQGRGVPDLIFCDIMMPRESGFDFVAWLRKEGHTVPTYFITGLNLEKIDKDRVTAVLQKPFTAKSVMNIMKKLRKNKSGDQASA</sequence>
<feature type="modified residue" description="4-aspartylphosphate" evidence="2">
    <location>
        <position position="166"/>
    </location>
</feature>
<proteinExistence type="predicted"/>
<dbReference type="PANTHER" id="PTHR44591:SF3">
    <property type="entry name" value="RESPONSE REGULATORY DOMAIN-CONTAINING PROTEIN"/>
    <property type="match status" value="1"/>
</dbReference>
<dbReference type="GO" id="GO:0000160">
    <property type="term" value="P:phosphorelay signal transduction system"/>
    <property type="evidence" value="ECO:0007669"/>
    <property type="project" value="InterPro"/>
</dbReference>
<evidence type="ECO:0000313" key="5">
    <source>
        <dbReference type="Proteomes" id="UP000663929"/>
    </source>
</evidence>
<dbReference type="RefSeq" id="WP_237383327.1">
    <property type="nucleotide sequence ID" value="NZ_CP071793.1"/>
</dbReference>
<protein>
    <submittedName>
        <fullName evidence="4">Response regulator</fullName>
    </submittedName>
</protein>
<gene>
    <name evidence="4" type="ORF">J3U87_12290</name>
</gene>
<name>A0A8A4TV36_SULCO</name>
<organism evidence="4 5">
    <name type="scientific">Sulfidibacter corallicola</name>
    <dbReference type="NCBI Taxonomy" id="2818388"/>
    <lineage>
        <taxon>Bacteria</taxon>
        <taxon>Pseudomonadati</taxon>
        <taxon>Acidobacteriota</taxon>
        <taxon>Holophagae</taxon>
        <taxon>Acanthopleuribacterales</taxon>
        <taxon>Acanthopleuribacteraceae</taxon>
        <taxon>Sulfidibacter</taxon>
    </lineage>
</organism>
<dbReference type="Proteomes" id="UP000663929">
    <property type="component" value="Chromosome"/>
</dbReference>
<dbReference type="InterPro" id="IPR050595">
    <property type="entry name" value="Bact_response_regulator"/>
</dbReference>
<accession>A0A8A4TV36</accession>
<dbReference type="KEGG" id="scor:J3U87_12290"/>
<evidence type="ECO:0000256" key="2">
    <source>
        <dbReference type="PROSITE-ProRule" id="PRU00169"/>
    </source>
</evidence>
<dbReference type="EMBL" id="CP071793">
    <property type="protein sequence ID" value="QTD53227.1"/>
    <property type="molecule type" value="Genomic_DNA"/>
</dbReference>
<reference evidence="4" key="1">
    <citation type="submission" date="2021-03" db="EMBL/GenBank/DDBJ databases">
        <title>Acanthopleuribacteraceae sp. M133.</title>
        <authorList>
            <person name="Wang G."/>
        </authorList>
    </citation>
    <scope>NUCLEOTIDE SEQUENCE</scope>
    <source>
        <strain evidence="4">M133</strain>
    </source>
</reference>
<dbReference type="PROSITE" id="PS50110">
    <property type="entry name" value="RESPONSE_REGULATORY"/>
    <property type="match status" value="1"/>
</dbReference>
<dbReference type="PANTHER" id="PTHR44591">
    <property type="entry name" value="STRESS RESPONSE REGULATOR PROTEIN 1"/>
    <property type="match status" value="1"/>
</dbReference>
<dbReference type="SMART" id="SM00448">
    <property type="entry name" value="REC"/>
    <property type="match status" value="1"/>
</dbReference>
<dbReference type="AlphaFoldDB" id="A0A8A4TV36"/>
<keyword evidence="1 2" id="KW-0597">Phosphoprotein</keyword>
<keyword evidence="5" id="KW-1185">Reference proteome</keyword>
<dbReference type="SUPFAM" id="SSF52172">
    <property type="entry name" value="CheY-like"/>
    <property type="match status" value="1"/>
</dbReference>
<dbReference type="InterPro" id="IPR011006">
    <property type="entry name" value="CheY-like_superfamily"/>
</dbReference>
<feature type="domain" description="Response regulatory" evidence="3">
    <location>
        <begin position="116"/>
        <end position="227"/>
    </location>
</feature>
<dbReference type="Pfam" id="PF00072">
    <property type="entry name" value="Response_reg"/>
    <property type="match status" value="1"/>
</dbReference>
<dbReference type="CDD" id="cd00156">
    <property type="entry name" value="REC"/>
    <property type="match status" value="1"/>
</dbReference>
<evidence type="ECO:0000313" key="4">
    <source>
        <dbReference type="EMBL" id="QTD53227.1"/>
    </source>
</evidence>